<dbReference type="Proteomes" id="UP000023152">
    <property type="component" value="Unassembled WGS sequence"/>
</dbReference>
<proteinExistence type="predicted"/>
<evidence type="ECO:0000313" key="3">
    <source>
        <dbReference type="Proteomes" id="UP000023152"/>
    </source>
</evidence>
<evidence type="ECO:0000256" key="1">
    <source>
        <dbReference type="SAM" id="MobiDB-lite"/>
    </source>
</evidence>
<sequence>MDWNPISNDDFMGQHQVTMNLKPRKDHIQETWLPLFDRQNDALTGTKGELLVSIEATNLWTAVNNIGEDKSFFALNANTHTPNNESPSSETNGKKKKKKGLFAISSHGN</sequence>
<organism evidence="2 3">
    <name type="scientific">Reticulomyxa filosa</name>
    <dbReference type="NCBI Taxonomy" id="46433"/>
    <lineage>
        <taxon>Eukaryota</taxon>
        <taxon>Sar</taxon>
        <taxon>Rhizaria</taxon>
        <taxon>Retaria</taxon>
        <taxon>Foraminifera</taxon>
        <taxon>Monothalamids</taxon>
        <taxon>Reticulomyxidae</taxon>
        <taxon>Reticulomyxa</taxon>
    </lineage>
</organism>
<evidence type="ECO:0000313" key="2">
    <source>
        <dbReference type="EMBL" id="ETO10116.1"/>
    </source>
</evidence>
<dbReference type="CDD" id="cd00030">
    <property type="entry name" value="C2"/>
    <property type="match status" value="1"/>
</dbReference>
<feature type="compositionally biased region" description="Polar residues" evidence="1">
    <location>
        <begin position="76"/>
        <end position="91"/>
    </location>
</feature>
<keyword evidence="3" id="KW-1185">Reference proteome</keyword>
<name>X6M8Y0_RETFI</name>
<dbReference type="AlphaFoldDB" id="X6M8Y0"/>
<comment type="caution">
    <text evidence="2">The sequence shown here is derived from an EMBL/GenBank/DDBJ whole genome shotgun (WGS) entry which is preliminary data.</text>
</comment>
<dbReference type="EMBL" id="ASPP01023651">
    <property type="protein sequence ID" value="ETO10116.1"/>
    <property type="molecule type" value="Genomic_DNA"/>
</dbReference>
<reference evidence="2 3" key="1">
    <citation type="journal article" date="2013" name="Curr. Biol.">
        <title>The Genome of the Foraminiferan Reticulomyxa filosa.</title>
        <authorList>
            <person name="Glockner G."/>
            <person name="Hulsmann N."/>
            <person name="Schleicher M."/>
            <person name="Noegel A.A."/>
            <person name="Eichinger L."/>
            <person name="Gallinger C."/>
            <person name="Pawlowski J."/>
            <person name="Sierra R."/>
            <person name="Euteneuer U."/>
            <person name="Pillet L."/>
            <person name="Moustafa A."/>
            <person name="Platzer M."/>
            <person name="Groth M."/>
            <person name="Szafranski K."/>
            <person name="Schliwa M."/>
        </authorList>
    </citation>
    <scope>NUCLEOTIDE SEQUENCE [LARGE SCALE GENOMIC DNA]</scope>
</reference>
<feature type="region of interest" description="Disordered" evidence="1">
    <location>
        <begin position="76"/>
        <end position="109"/>
    </location>
</feature>
<protein>
    <submittedName>
        <fullName evidence="2">Uncharacterized protein</fullName>
    </submittedName>
</protein>
<gene>
    <name evidence="2" type="ORF">RFI_27261</name>
</gene>
<dbReference type="SUPFAM" id="SSF49562">
    <property type="entry name" value="C2 domain (Calcium/lipid-binding domain, CaLB)"/>
    <property type="match status" value="1"/>
</dbReference>
<accession>X6M8Y0</accession>
<dbReference type="InterPro" id="IPR035892">
    <property type="entry name" value="C2_domain_sf"/>
</dbReference>